<dbReference type="InterPro" id="IPR011250">
    <property type="entry name" value="OMP/PagP_B-barrel"/>
</dbReference>
<protein>
    <submittedName>
        <fullName evidence="4">Uncharacterized protein</fullName>
    </submittedName>
</protein>
<dbReference type="AlphaFoldDB" id="U4KHT5"/>
<name>U4KHT5_9VIBR</name>
<dbReference type="KEGG" id="vni:VIBNI_A3879"/>
<feature type="domain" description="HphA N-terminal heme-binding" evidence="2">
    <location>
        <begin position="21"/>
        <end position="119"/>
    </location>
</feature>
<evidence type="ECO:0000256" key="1">
    <source>
        <dbReference type="SAM" id="SignalP"/>
    </source>
</evidence>
<proteinExistence type="predicted"/>
<dbReference type="PATRIC" id="fig|1260221.3.peg.3684"/>
<dbReference type="STRING" id="28173.VIBNI_A3879"/>
<dbReference type="OrthoDB" id="8607327at2"/>
<dbReference type="Pfam" id="PF22829">
    <property type="entry name" value="HphA_C"/>
    <property type="match status" value="1"/>
</dbReference>
<evidence type="ECO:0000313" key="5">
    <source>
        <dbReference type="Proteomes" id="UP000016895"/>
    </source>
</evidence>
<evidence type="ECO:0000313" key="4">
    <source>
        <dbReference type="EMBL" id="CCO59829.1"/>
    </source>
</evidence>
<evidence type="ECO:0000259" key="3">
    <source>
        <dbReference type="Pfam" id="PF22829"/>
    </source>
</evidence>
<dbReference type="SUPFAM" id="SSF56925">
    <property type="entry name" value="OMPA-like"/>
    <property type="match status" value="1"/>
</dbReference>
<accession>U4KHT5</accession>
<dbReference type="Pfam" id="PF22828">
    <property type="entry name" value="HphA_N"/>
    <property type="match status" value="1"/>
</dbReference>
<feature type="chain" id="PRO_5004650724" evidence="1">
    <location>
        <begin position="23"/>
        <end position="247"/>
    </location>
</feature>
<gene>
    <name evidence="4" type="ORF">VIBNI_A3879</name>
</gene>
<dbReference type="EMBL" id="FO203526">
    <property type="protein sequence ID" value="CCO59829.1"/>
    <property type="molecule type" value="Genomic_DNA"/>
</dbReference>
<feature type="domain" description="HphA C-terminal" evidence="3">
    <location>
        <begin position="137"/>
        <end position="246"/>
    </location>
</feature>
<reference evidence="4 5" key="1">
    <citation type="journal article" date="2013" name="ISME J.">
        <title>Comparative genomics of pathogenic lineages of Vibrio nigripulchritudo identifies virulence-associated traits.</title>
        <authorList>
            <person name="Goudenege D."/>
            <person name="Labreuche Y."/>
            <person name="Krin E."/>
            <person name="Ansquer D."/>
            <person name="Mangenot S."/>
            <person name="Calteau A."/>
            <person name="Medigue C."/>
            <person name="Mazel D."/>
            <person name="Polz M.F."/>
            <person name="Le Roux F."/>
        </authorList>
    </citation>
    <scope>NUCLEOTIDE SEQUENCE [LARGE SCALE GENOMIC DNA]</scope>
    <source>
        <strain evidence="5">SnF1</strain>
    </source>
</reference>
<evidence type="ECO:0000259" key="2">
    <source>
        <dbReference type="Pfam" id="PF22828"/>
    </source>
</evidence>
<dbReference type="InterPro" id="IPR054536">
    <property type="entry name" value="HphA_C"/>
</dbReference>
<keyword evidence="1" id="KW-0732">Signal</keyword>
<feature type="signal peptide" evidence="1">
    <location>
        <begin position="1"/>
        <end position="22"/>
    </location>
</feature>
<dbReference type="NCBIfam" id="NF041636">
    <property type="entry name" value="slam_lipo"/>
    <property type="match status" value="1"/>
</dbReference>
<organism evidence="4 5">
    <name type="scientific">Vibrio nigripulchritudo</name>
    <dbReference type="NCBI Taxonomy" id="28173"/>
    <lineage>
        <taxon>Bacteria</taxon>
        <taxon>Pseudomonadati</taxon>
        <taxon>Pseudomonadota</taxon>
        <taxon>Gammaproteobacteria</taxon>
        <taxon>Vibrionales</taxon>
        <taxon>Vibrionaceae</taxon>
        <taxon>Vibrio</taxon>
    </lineage>
</organism>
<keyword evidence="5" id="KW-1185">Reference proteome</keyword>
<dbReference type="RefSeq" id="WP_022552171.1">
    <property type="nucleotide sequence ID" value="NC_022528.1"/>
</dbReference>
<dbReference type="GeneID" id="97543113"/>
<sequence>MKPVKLTLISAALLGLSSMAHAGFNGAISDNTHRHVGESQVDAKFGWIVIHEKGYAGIGATGKERVDFKNLAKRSSWPFGVTRDGVHTRGSRHSTTSQYNFASVANQDVWFGEWYEGSRDSGYANRAVFYVGDNTGTTVPTTGTATYSVAGVNKFNGSNKLSGTFTANFGTQKLTGSINNASLTVGVNANINASTAAFNGTATATTGGATTNGTSQGHFFGANASALAGIATFTNKDLDTAFGGSKN</sequence>
<dbReference type="Gene3D" id="2.40.160.90">
    <property type="match status" value="1"/>
</dbReference>
<dbReference type="Proteomes" id="UP000016895">
    <property type="component" value="Chromosome 1"/>
</dbReference>
<dbReference type="InterPro" id="IPR054535">
    <property type="entry name" value="HphA_N"/>
</dbReference>
<dbReference type="InterPro" id="IPR054843">
    <property type="entry name" value="Slam_hemophilin_C"/>
</dbReference>